<keyword evidence="1" id="KW-0479">Metal-binding</keyword>
<dbReference type="Proteomes" id="UP000662637">
    <property type="component" value="Unassembled WGS sequence"/>
</dbReference>
<dbReference type="AlphaFoldDB" id="A0A5E4CAD0"/>
<organism evidence="9 10">
    <name type="scientific">Marmota monax</name>
    <name type="common">Woodchuck</name>
    <dbReference type="NCBI Taxonomy" id="9995"/>
    <lineage>
        <taxon>Eukaryota</taxon>
        <taxon>Metazoa</taxon>
        <taxon>Chordata</taxon>
        <taxon>Craniata</taxon>
        <taxon>Vertebrata</taxon>
        <taxon>Euteleostomi</taxon>
        <taxon>Mammalia</taxon>
        <taxon>Eutheria</taxon>
        <taxon>Euarchontoglires</taxon>
        <taxon>Glires</taxon>
        <taxon>Rodentia</taxon>
        <taxon>Sciuromorpha</taxon>
        <taxon>Sciuridae</taxon>
        <taxon>Xerinae</taxon>
        <taxon>Marmotini</taxon>
        <taxon>Marmota</taxon>
    </lineage>
</organism>
<name>A0A5E4CAD0_MARMO</name>
<keyword evidence="6" id="KW-0675">Receptor</keyword>
<protein>
    <recommendedName>
        <fullName evidence="11">NR LBD domain-containing protein</fullName>
    </recommendedName>
</protein>
<keyword evidence="7" id="KW-0539">Nucleus</keyword>
<dbReference type="PANTHER" id="PTHR48092">
    <property type="entry name" value="KNIRPS-RELATED PROTEIN-RELATED"/>
    <property type="match status" value="1"/>
</dbReference>
<evidence type="ECO:0000256" key="6">
    <source>
        <dbReference type="ARBA" id="ARBA00023170"/>
    </source>
</evidence>
<proteinExistence type="predicted"/>
<keyword evidence="10" id="KW-1185">Reference proteome</keyword>
<accession>A0A5E4CAD0</accession>
<dbReference type="InterPro" id="IPR050200">
    <property type="entry name" value="Nuclear_hormone_rcpt_NR3"/>
</dbReference>
<evidence type="ECO:0008006" key="11">
    <source>
        <dbReference type="Google" id="ProtNLM"/>
    </source>
</evidence>
<evidence type="ECO:0000313" key="8">
    <source>
        <dbReference type="EMBL" id="KAF7478670.1"/>
    </source>
</evidence>
<keyword evidence="1" id="KW-0863">Zinc-finger</keyword>
<evidence type="ECO:0000256" key="2">
    <source>
        <dbReference type="ARBA" id="ARBA00022833"/>
    </source>
</evidence>
<dbReference type="GO" id="GO:0008270">
    <property type="term" value="F:zinc ion binding"/>
    <property type="evidence" value="ECO:0007669"/>
    <property type="project" value="UniProtKB-KW"/>
</dbReference>
<reference evidence="9 10" key="1">
    <citation type="submission" date="2019-04" db="EMBL/GenBank/DDBJ databases">
        <authorList>
            <person name="Alioto T."/>
            <person name="Alioto T."/>
        </authorList>
    </citation>
    <scope>NUCLEOTIDE SEQUENCE [LARGE SCALE GENOMIC DNA]</scope>
</reference>
<evidence type="ECO:0000256" key="4">
    <source>
        <dbReference type="ARBA" id="ARBA00023125"/>
    </source>
</evidence>
<sequence length="88" mass="10326">MNYIKELDRIIACKRKNPTSCSRRFYQLTKLLDSVQPIARELHQFTFDLLIKSHMVSVDFPEMMAEIISVQVPKILSGKVKPIYFHTQ</sequence>
<keyword evidence="5" id="KW-0804">Transcription</keyword>
<keyword evidence="2" id="KW-0862">Zinc</keyword>
<dbReference type="Proteomes" id="UP000335636">
    <property type="component" value="Unassembled WGS sequence"/>
</dbReference>
<evidence type="ECO:0000256" key="5">
    <source>
        <dbReference type="ARBA" id="ARBA00023163"/>
    </source>
</evidence>
<gene>
    <name evidence="8" type="ORF">GHT09_010159</name>
    <name evidence="9" type="ORF">MONAX_5E016238</name>
</gene>
<reference evidence="8" key="2">
    <citation type="submission" date="2020-08" db="EMBL/GenBank/DDBJ databases">
        <authorList>
            <person name="Shumante A."/>
            <person name="Zimin A.V."/>
            <person name="Puiu D."/>
            <person name="Salzberg S.L."/>
        </authorList>
    </citation>
    <scope>NUCLEOTIDE SEQUENCE</scope>
    <source>
        <strain evidence="8">WC2-LM</strain>
        <tissue evidence="8">Liver</tissue>
    </source>
</reference>
<dbReference type="SUPFAM" id="SSF48508">
    <property type="entry name" value="Nuclear receptor ligand-binding domain"/>
    <property type="match status" value="1"/>
</dbReference>
<dbReference type="InterPro" id="IPR035500">
    <property type="entry name" value="NHR-like_dom_sf"/>
</dbReference>
<keyword evidence="4" id="KW-0238">DNA-binding</keyword>
<evidence type="ECO:0000313" key="10">
    <source>
        <dbReference type="Proteomes" id="UP000335636"/>
    </source>
</evidence>
<evidence type="ECO:0000256" key="7">
    <source>
        <dbReference type="ARBA" id="ARBA00023242"/>
    </source>
</evidence>
<evidence type="ECO:0000313" key="9">
    <source>
        <dbReference type="EMBL" id="VTJ78793.1"/>
    </source>
</evidence>
<dbReference type="GO" id="GO:0003677">
    <property type="term" value="F:DNA binding"/>
    <property type="evidence" value="ECO:0007669"/>
    <property type="project" value="UniProtKB-KW"/>
</dbReference>
<evidence type="ECO:0000256" key="1">
    <source>
        <dbReference type="ARBA" id="ARBA00022771"/>
    </source>
</evidence>
<dbReference type="Gene3D" id="1.10.565.10">
    <property type="entry name" value="Retinoid X Receptor"/>
    <property type="match status" value="1"/>
</dbReference>
<keyword evidence="3" id="KW-0805">Transcription regulation</keyword>
<dbReference type="EMBL" id="WJEC01001487">
    <property type="protein sequence ID" value="KAF7478670.1"/>
    <property type="molecule type" value="Genomic_DNA"/>
</dbReference>
<evidence type="ECO:0000256" key="3">
    <source>
        <dbReference type="ARBA" id="ARBA00023015"/>
    </source>
</evidence>
<dbReference type="EMBL" id="CABDUW010001123">
    <property type="protein sequence ID" value="VTJ78793.1"/>
    <property type="molecule type" value="Genomic_DNA"/>
</dbReference>